<dbReference type="SUPFAM" id="SSF54060">
    <property type="entry name" value="His-Me finger endonucleases"/>
    <property type="match status" value="1"/>
</dbReference>
<gene>
    <name evidence="2" type="ORF">FQV37_1286</name>
</gene>
<feature type="domain" description="HNH nuclease" evidence="1">
    <location>
        <begin position="119"/>
        <end position="162"/>
    </location>
</feature>
<dbReference type="Pfam" id="PF13392">
    <property type="entry name" value="HNH_3"/>
    <property type="match status" value="1"/>
</dbReference>
<sequence>MIKCSVYNKELVDWVRSNQKGISRAELTARLNKRFNTDFSVNVVSSFCRRCGFKSGVNAGQLKKGGTPWNKGKPHRTNSDYFFKKGHGGFKTKEVGAERFCSKDGYVIIKTKQPRTWRRKHVVVWEQHHGKIPQGHCIRFLDNDRTNCNIDNLVCIHRGANAVINHQNPANSDNPDVNHAIILTEQINHTIKNIDRYRSAI</sequence>
<dbReference type="InterPro" id="IPR003615">
    <property type="entry name" value="HNH_nuc"/>
</dbReference>
<dbReference type="AlphaFoldDB" id="A0A6N7BYW1"/>
<evidence type="ECO:0000313" key="3">
    <source>
        <dbReference type="Proteomes" id="UP000471465"/>
    </source>
</evidence>
<comment type="caution">
    <text evidence="2">The sequence shown here is derived from an EMBL/GenBank/DDBJ whole genome shotgun (WGS) entry which is preliminary data.</text>
</comment>
<dbReference type="EMBL" id="VZIZ01000022">
    <property type="protein sequence ID" value="KAF0568276.1"/>
    <property type="molecule type" value="Genomic_DNA"/>
</dbReference>
<accession>A0A6N7BYW1</accession>
<keyword evidence="3" id="KW-1185">Reference proteome</keyword>
<evidence type="ECO:0000313" key="2">
    <source>
        <dbReference type="EMBL" id="KAF0568276.1"/>
    </source>
</evidence>
<dbReference type="InterPro" id="IPR044925">
    <property type="entry name" value="His-Me_finger_sf"/>
</dbReference>
<dbReference type="Gene3D" id="3.90.75.20">
    <property type="match status" value="1"/>
</dbReference>
<organism evidence="2 3">
    <name type="scientific">Psychrobacter nivimaris</name>
    <dbReference type="NCBI Taxonomy" id="281738"/>
    <lineage>
        <taxon>Bacteria</taxon>
        <taxon>Pseudomonadati</taxon>
        <taxon>Pseudomonadota</taxon>
        <taxon>Gammaproteobacteria</taxon>
        <taxon>Moraxellales</taxon>
        <taxon>Moraxellaceae</taxon>
        <taxon>Psychrobacter</taxon>
    </lineage>
</organism>
<name>A0A6N7BYW1_9GAMM</name>
<protein>
    <submittedName>
        <fullName evidence="2">Bacteriophage phi 1.45 protein-like protein</fullName>
    </submittedName>
</protein>
<dbReference type="RefSeq" id="WP_160022742.1">
    <property type="nucleotide sequence ID" value="NZ_VZIZ01000022.1"/>
</dbReference>
<reference evidence="2 3" key="1">
    <citation type="submission" date="2019-09" db="EMBL/GenBank/DDBJ databases">
        <title>Draft genome sequence of Psychrobacter nivimaris LAMA 639, in search for biotechnological relevant genes.</title>
        <authorList>
            <person name="Lima A.O.S."/>
            <person name="Staloch B.E.K."/>
            <person name="Freitas R.C."/>
            <person name="Niero H."/>
            <person name="Silva M.A.C."/>
        </authorList>
    </citation>
    <scope>NUCLEOTIDE SEQUENCE [LARGE SCALE GENOMIC DNA]</scope>
    <source>
        <strain evidence="2 3">LAMA 639</strain>
    </source>
</reference>
<dbReference type="Proteomes" id="UP000471465">
    <property type="component" value="Unassembled WGS sequence"/>
</dbReference>
<proteinExistence type="predicted"/>
<evidence type="ECO:0000259" key="1">
    <source>
        <dbReference type="Pfam" id="PF13392"/>
    </source>
</evidence>